<dbReference type="SUPFAM" id="SSF55816">
    <property type="entry name" value="5'-nucleotidase (syn. UDP-sugar hydrolase), C-terminal domain"/>
    <property type="match status" value="1"/>
</dbReference>
<dbReference type="SUPFAM" id="SSF56300">
    <property type="entry name" value="Metallo-dependent phosphatases"/>
    <property type="match status" value="1"/>
</dbReference>
<evidence type="ECO:0000259" key="6">
    <source>
        <dbReference type="Pfam" id="PF02872"/>
    </source>
</evidence>
<dbReference type="PRINTS" id="PR01607">
    <property type="entry name" value="APYRASEFAMLY"/>
</dbReference>
<evidence type="ECO:0000256" key="1">
    <source>
        <dbReference type="ARBA" id="ARBA00022729"/>
    </source>
</evidence>
<dbReference type="OrthoDB" id="1016457at2"/>
<gene>
    <name evidence="7" type="ORF">SAMN05421802_10521</name>
</gene>
<keyword evidence="4" id="KW-0472">Membrane</keyword>
<dbReference type="GO" id="GO:0008768">
    <property type="term" value="F:UDP-sugar diphosphatase activity"/>
    <property type="evidence" value="ECO:0007669"/>
    <property type="project" value="TreeGrafter"/>
</dbReference>
<dbReference type="Gene3D" id="3.60.21.10">
    <property type="match status" value="1"/>
</dbReference>
<name>A0A9X8R1M1_9CORY</name>
<feature type="signal peptide" evidence="2">
    <location>
        <begin position="1"/>
        <end position="31"/>
    </location>
</feature>
<feature type="chain" id="PRO_5041021378" evidence="2">
    <location>
        <begin position="32"/>
        <end position="669"/>
    </location>
</feature>
<dbReference type="InterPro" id="IPR004843">
    <property type="entry name" value="Calcineurin-like_PHP"/>
</dbReference>
<organism evidence="7 8">
    <name type="scientific">Corynebacterium afermentans</name>
    <dbReference type="NCBI Taxonomy" id="38286"/>
    <lineage>
        <taxon>Bacteria</taxon>
        <taxon>Bacillati</taxon>
        <taxon>Actinomycetota</taxon>
        <taxon>Actinomycetes</taxon>
        <taxon>Mycobacteriales</taxon>
        <taxon>Corynebacteriaceae</taxon>
        <taxon>Corynebacterium</taxon>
    </lineage>
</organism>
<dbReference type="InterPro" id="IPR036907">
    <property type="entry name" value="5'-Nucleotdase_C_sf"/>
</dbReference>
<dbReference type="GO" id="GO:0009166">
    <property type="term" value="P:nucleotide catabolic process"/>
    <property type="evidence" value="ECO:0007669"/>
    <property type="project" value="InterPro"/>
</dbReference>
<dbReference type="GO" id="GO:0000166">
    <property type="term" value="F:nucleotide binding"/>
    <property type="evidence" value="ECO:0007669"/>
    <property type="project" value="UniProtKB-KW"/>
</dbReference>
<dbReference type="Pfam" id="PF00149">
    <property type="entry name" value="Metallophos"/>
    <property type="match status" value="1"/>
</dbReference>
<dbReference type="InterPro" id="IPR008334">
    <property type="entry name" value="5'-Nucleotdase_C"/>
</dbReference>
<dbReference type="PANTHER" id="PTHR11575">
    <property type="entry name" value="5'-NUCLEOTIDASE-RELATED"/>
    <property type="match status" value="1"/>
</dbReference>
<protein>
    <submittedName>
        <fullName evidence="7">5'-nucleotidase</fullName>
    </submittedName>
</protein>
<sequence>MSARFRIQLISATTAAALATTFAPFAPAAMAAETSEFTISNVTDFHGYWEETKYVPGAAHLKCAVDEAAAGKTHIFTSAGDNIGASPFASKLLDDAPTLEILNLMNLQVSALGNHELDEGAAEFSDRVTAASDFDYLAANAETVKNTKDYVIKDLDGAKVAFVGTITDDMPNLVNPKSIEGIAWNAPVATTNELAEQLKDSGEADVVIALVHEGGIKADEFSDAVDVAFLGHSHQAIEPSGEKPLLIQAGSNGTNLANVDLRFDHAAKKLTVKNAELLDADTIRACDTPQPEIDAVVKDALAKAGTEGKKVIGRSEEHLYRAGDKESQLNNFIAEATRQGVSNNSSVTADIGVMNAGGVRAEIEAGDVTYEQAFSVQPFGGENTYVELKGSDVVQALEEQWRDDPDRPMFPLGISDNVSYSYDPAAPVGSKITSVTVDGAPIDPEKTYVVAGSTFLLAGGDNFKAFTKGTAPANLGYVDLNALVEALSGGQQQRTSQSNVGVHLPAPLTAGKEATIELSSLLFDQGETATTATATLGDASGSATISPNNADQTANEYGTATVKLTVPAGMSGTQELRITTDAGTEAVVPVEVAPAADQAKPEPNQPAEPDKPEPNQPEQPAGPNTGGSSSGYLGWIIPVVIAGAFGLANLVALLFPFAVDRVLGPVAKR</sequence>
<evidence type="ECO:0000313" key="8">
    <source>
        <dbReference type="Proteomes" id="UP000185547"/>
    </source>
</evidence>
<dbReference type="GO" id="GO:0030288">
    <property type="term" value="C:outer membrane-bounded periplasmic space"/>
    <property type="evidence" value="ECO:0007669"/>
    <property type="project" value="TreeGrafter"/>
</dbReference>
<dbReference type="Pfam" id="PF02872">
    <property type="entry name" value="5_nucleotid_C"/>
    <property type="match status" value="1"/>
</dbReference>
<feature type="region of interest" description="Disordered" evidence="3">
    <location>
        <begin position="593"/>
        <end position="627"/>
    </location>
</feature>
<evidence type="ECO:0000313" key="7">
    <source>
        <dbReference type="EMBL" id="SIQ04474.1"/>
    </source>
</evidence>
<proteinExistence type="inferred from homology"/>
<keyword evidence="4" id="KW-0812">Transmembrane</keyword>
<keyword evidence="1 2" id="KW-0732">Signal</keyword>
<keyword evidence="8" id="KW-1185">Reference proteome</keyword>
<evidence type="ECO:0000256" key="2">
    <source>
        <dbReference type="RuleBase" id="RU362119"/>
    </source>
</evidence>
<dbReference type="InterPro" id="IPR006179">
    <property type="entry name" value="5_nucleotidase/apyrase"/>
</dbReference>
<reference evidence="7 8" key="1">
    <citation type="submission" date="2017-01" db="EMBL/GenBank/DDBJ databases">
        <authorList>
            <person name="Varghese N."/>
            <person name="Submissions S."/>
        </authorList>
    </citation>
    <scope>NUCLEOTIDE SEQUENCE [LARGE SCALE GENOMIC DNA]</scope>
    <source>
        <strain evidence="7 8">DSM 44280</strain>
    </source>
</reference>
<keyword evidence="2" id="KW-0547">Nucleotide-binding</keyword>
<dbReference type="PROSITE" id="PS51318">
    <property type="entry name" value="TAT"/>
    <property type="match status" value="1"/>
</dbReference>
<evidence type="ECO:0000256" key="3">
    <source>
        <dbReference type="SAM" id="MobiDB-lite"/>
    </source>
</evidence>
<dbReference type="InterPro" id="IPR006311">
    <property type="entry name" value="TAT_signal"/>
</dbReference>
<dbReference type="InterPro" id="IPR029052">
    <property type="entry name" value="Metallo-depent_PP-like"/>
</dbReference>
<feature type="transmembrane region" description="Helical" evidence="4">
    <location>
        <begin position="632"/>
        <end position="659"/>
    </location>
</feature>
<comment type="similarity">
    <text evidence="2">Belongs to the 5'-nucleotidase family.</text>
</comment>
<dbReference type="PANTHER" id="PTHR11575:SF24">
    <property type="entry name" value="5'-NUCLEOTIDASE"/>
    <property type="match status" value="1"/>
</dbReference>
<evidence type="ECO:0000259" key="5">
    <source>
        <dbReference type="Pfam" id="PF00149"/>
    </source>
</evidence>
<dbReference type="Gene3D" id="3.90.780.10">
    <property type="entry name" value="5'-Nucleotidase, C-terminal domain"/>
    <property type="match status" value="1"/>
</dbReference>
<dbReference type="RefSeq" id="WP_063937486.1">
    <property type="nucleotide sequence ID" value="NZ_FTMH01000005.1"/>
</dbReference>
<dbReference type="AlphaFoldDB" id="A0A9X8R1M1"/>
<keyword evidence="2" id="KW-0378">Hydrolase</keyword>
<feature type="domain" description="Calcineurin-like phosphoesterase" evidence="5">
    <location>
        <begin position="42"/>
        <end position="235"/>
    </location>
</feature>
<keyword evidence="4" id="KW-1133">Transmembrane helix</keyword>
<dbReference type="GO" id="GO:0008253">
    <property type="term" value="F:5'-nucleotidase activity"/>
    <property type="evidence" value="ECO:0007669"/>
    <property type="project" value="TreeGrafter"/>
</dbReference>
<dbReference type="Proteomes" id="UP000185547">
    <property type="component" value="Unassembled WGS sequence"/>
</dbReference>
<evidence type="ECO:0000256" key="4">
    <source>
        <dbReference type="SAM" id="Phobius"/>
    </source>
</evidence>
<feature type="domain" description="5'-Nucleotidase C-terminal" evidence="6">
    <location>
        <begin position="311"/>
        <end position="467"/>
    </location>
</feature>
<comment type="caution">
    <text evidence="7">The sequence shown here is derived from an EMBL/GenBank/DDBJ whole genome shotgun (WGS) entry which is preliminary data.</text>
</comment>
<dbReference type="EMBL" id="FTMH01000005">
    <property type="protein sequence ID" value="SIQ04474.1"/>
    <property type="molecule type" value="Genomic_DNA"/>
</dbReference>
<accession>A0A9X8R1M1</accession>